<dbReference type="RefSeq" id="WP_190213747.1">
    <property type="nucleotide sequence ID" value="NZ_BNBO01000040.1"/>
</dbReference>
<name>A0A919KZE5_9ACTN</name>
<reference evidence="1" key="1">
    <citation type="journal article" date="2014" name="Int. J. Syst. Evol. Microbiol.">
        <title>Complete genome sequence of Corynebacterium casei LMG S-19264T (=DSM 44701T), isolated from a smear-ripened cheese.</title>
        <authorList>
            <consortium name="US DOE Joint Genome Institute (JGI-PGF)"/>
            <person name="Walter F."/>
            <person name="Albersmeier A."/>
            <person name="Kalinowski J."/>
            <person name="Ruckert C."/>
        </authorList>
    </citation>
    <scope>NUCLEOTIDE SEQUENCE</scope>
    <source>
        <strain evidence="1">JCM 4646</strain>
    </source>
</reference>
<sequence length="92" mass="10504">MEDLLKFLHACYETDNHAYAEVVYRFGADALLDSHLPMLDLVDMLARDYKGMDPSDARFVGLGHALRVLAQSYAEHPGYREEWRPQTDSADT</sequence>
<dbReference type="InterPro" id="IPR046193">
    <property type="entry name" value="DUF6221"/>
</dbReference>
<dbReference type="Pfam" id="PF19730">
    <property type="entry name" value="DUF6221"/>
    <property type="match status" value="1"/>
</dbReference>
<protein>
    <submittedName>
        <fullName evidence="1">Uncharacterized protein</fullName>
    </submittedName>
</protein>
<evidence type="ECO:0000313" key="1">
    <source>
        <dbReference type="EMBL" id="GHH79120.1"/>
    </source>
</evidence>
<proteinExistence type="predicted"/>
<comment type="caution">
    <text evidence="1">The sequence shown here is derived from an EMBL/GenBank/DDBJ whole genome shotgun (WGS) entry which is preliminary data.</text>
</comment>
<organism evidence="1 2">
    <name type="scientific">Kitasatospora indigofera</name>
    <dbReference type="NCBI Taxonomy" id="67307"/>
    <lineage>
        <taxon>Bacteria</taxon>
        <taxon>Bacillati</taxon>
        <taxon>Actinomycetota</taxon>
        <taxon>Actinomycetes</taxon>
        <taxon>Kitasatosporales</taxon>
        <taxon>Streptomycetaceae</taxon>
        <taxon>Kitasatospora</taxon>
    </lineage>
</organism>
<gene>
    <name evidence="1" type="ORF">GCM10018781_56460</name>
</gene>
<accession>A0A919KZE5</accession>
<keyword evidence="2" id="KW-1185">Reference proteome</keyword>
<dbReference type="AlphaFoldDB" id="A0A919KZE5"/>
<dbReference type="GeneID" id="95355996"/>
<evidence type="ECO:0000313" key="2">
    <source>
        <dbReference type="Proteomes" id="UP000617734"/>
    </source>
</evidence>
<dbReference type="Proteomes" id="UP000617734">
    <property type="component" value="Unassembled WGS sequence"/>
</dbReference>
<dbReference type="EMBL" id="BNBO01000040">
    <property type="protein sequence ID" value="GHH79120.1"/>
    <property type="molecule type" value="Genomic_DNA"/>
</dbReference>
<reference evidence="1" key="2">
    <citation type="submission" date="2020-09" db="EMBL/GenBank/DDBJ databases">
        <authorList>
            <person name="Sun Q."/>
            <person name="Ohkuma M."/>
        </authorList>
    </citation>
    <scope>NUCLEOTIDE SEQUENCE</scope>
    <source>
        <strain evidence="1">JCM 4646</strain>
    </source>
</reference>